<dbReference type="GeneID" id="106169492"/>
<dbReference type="OrthoDB" id="10016177at2759"/>
<dbReference type="AlphaFoldDB" id="A0A1S3J3G7"/>
<dbReference type="KEGG" id="lak:106169492"/>
<dbReference type="RefSeq" id="XP_013404409.1">
    <property type="nucleotide sequence ID" value="XM_013548955.2"/>
</dbReference>
<dbReference type="InParanoid" id="A0A1S3J3G7"/>
<evidence type="ECO:0000313" key="1">
    <source>
        <dbReference type="Proteomes" id="UP000085678"/>
    </source>
</evidence>
<dbReference type="Proteomes" id="UP000085678">
    <property type="component" value="Unplaced"/>
</dbReference>
<reference evidence="2" key="1">
    <citation type="submission" date="2025-08" db="UniProtKB">
        <authorList>
            <consortium name="RefSeq"/>
        </authorList>
    </citation>
    <scope>IDENTIFICATION</scope>
    <source>
        <tissue evidence="2">Gonads</tissue>
    </source>
</reference>
<keyword evidence="1" id="KW-1185">Reference proteome</keyword>
<organism evidence="1 2">
    <name type="scientific">Lingula anatina</name>
    <name type="common">Brachiopod</name>
    <name type="synonym">Lingula unguis</name>
    <dbReference type="NCBI Taxonomy" id="7574"/>
    <lineage>
        <taxon>Eukaryota</taxon>
        <taxon>Metazoa</taxon>
        <taxon>Spiralia</taxon>
        <taxon>Lophotrochozoa</taxon>
        <taxon>Brachiopoda</taxon>
        <taxon>Linguliformea</taxon>
        <taxon>Lingulata</taxon>
        <taxon>Lingulida</taxon>
        <taxon>Linguloidea</taxon>
        <taxon>Lingulidae</taxon>
        <taxon>Lingula</taxon>
    </lineage>
</organism>
<protein>
    <submittedName>
        <fullName evidence="2">Uncharacterized protein LOC106169492</fullName>
    </submittedName>
</protein>
<name>A0A1S3J3G7_LINAN</name>
<accession>A0A1S3J3G7</accession>
<proteinExistence type="predicted"/>
<sequence length="103" mass="11749">MCSEYLLSLVARQGQLWTEDDHADKLLDSLMLNVLLEQFFGVSGERQRTLDNLPLRKLHEKIVTDVALDVLLTQLSQALDEDMADLDEYERGLDMTSALKPSR</sequence>
<gene>
    <name evidence="2" type="primary">LOC106169492</name>
</gene>
<evidence type="ECO:0000313" key="2">
    <source>
        <dbReference type="RefSeq" id="XP_013404409.1"/>
    </source>
</evidence>